<keyword evidence="1" id="KW-1133">Transmembrane helix</keyword>
<dbReference type="Proteomes" id="UP000196694">
    <property type="component" value="Unassembled WGS sequence"/>
</dbReference>
<protein>
    <submittedName>
        <fullName evidence="2">Uncharacterized protein</fullName>
    </submittedName>
</protein>
<organism evidence="2 3">
    <name type="scientific">Pyrodictium delaneyi</name>
    <dbReference type="NCBI Taxonomy" id="1273541"/>
    <lineage>
        <taxon>Archaea</taxon>
        <taxon>Thermoproteota</taxon>
        <taxon>Thermoprotei</taxon>
        <taxon>Desulfurococcales</taxon>
        <taxon>Pyrodictiaceae</taxon>
        <taxon>Pyrodictium</taxon>
    </lineage>
</organism>
<proteinExistence type="predicted"/>
<reference evidence="2 3" key="1">
    <citation type="submission" date="2017-05" db="EMBL/GenBank/DDBJ databases">
        <title>The draft genome of the hyperthermophilic archaeon 'Pyrodictium delaneyi strain Hulk', an iron and nitrate reducer, reveals the capacity for sulfate reduction.</title>
        <authorList>
            <person name="Demey L.M."/>
            <person name="Miller C."/>
            <person name="Manzella M."/>
            <person name="Reguera G."/>
            <person name="Kashefi K."/>
        </authorList>
    </citation>
    <scope>NUCLEOTIDE SEQUENCE [LARGE SCALE GENOMIC DNA]</scope>
    <source>
        <strain evidence="2 3">Hulk</strain>
    </source>
</reference>
<gene>
    <name evidence="2" type="ORF">Pdsh_08325</name>
</gene>
<evidence type="ECO:0000256" key="1">
    <source>
        <dbReference type="SAM" id="Phobius"/>
    </source>
</evidence>
<accession>A0A211YLR6</accession>
<dbReference type="AlphaFoldDB" id="A0A211YLR6"/>
<comment type="caution">
    <text evidence="2">The sequence shown here is derived from an EMBL/GenBank/DDBJ whole genome shotgun (WGS) entry which is preliminary data.</text>
</comment>
<keyword evidence="1" id="KW-0812">Transmembrane</keyword>
<keyword evidence="3" id="KW-1185">Reference proteome</keyword>
<feature type="transmembrane region" description="Helical" evidence="1">
    <location>
        <begin position="102"/>
        <end position="122"/>
    </location>
</feature>
<name>A0A211YLR6_9CREN</name>
<dbReference type="GeneID" id="26098681"/>
<keyword evidence="1" id="KW-0472">Membrane</keyword>
<evidence type="ECO:0000313" key="3">
    <source>
        <dbReference type="Proteomes" id="UP000196694"/>
    </source>
</evidence>
<evidence type="ECO:0000313" key="2">
    <source>
        <dbReference type="EMBL" id="OWJ53889.1"/>
    </source>
</evidence>
<dbReference type="RefSeq" id="WP_055407695.1">
    <property type="nucleotide sequence ID" value="NZ_CP013011.1"/>
</dbReference>
<feature type="transmembrane region" description="Helical" evidence="1">
    <location>
        <begin position="9"/>
        <end position="30"/>
    </location>
</feature>
<feature type="transmembrane region" description="Helical" evidence="1">
    <location>
        <begin position="160"/>
        <end position="182"/>
    </location>
</feature>
<feature type="transmembrane region" description="Helical" evidence="1">
    <location>
        <begin position="69"/>
        <end position="90"/>
    </location>
</feature>
<dbReference type="EMBL" id="NCQP01000007">
    <property type="protein sequence ID" value="OWJ53889.1"/>
    <property type="molecule type" value="Genomic_DNA"/>
</dbReference>
<sequence>MRLHLQPRLLAAVLAFIFWLYGVVMVLYLIEPLYSLRGPVEARIALLWYHVWFLGNPVQVQVFEAARVYSVPVLAAALLALETGLAQAYIVLRNARPGTASIAAFTASLIALVAAGVLRALLRLLERGVDMLTGSYQLRTSAGLIVLGREVVETSRFMELGAWLALVLAGVLVVLSLLYILATGVLEESSTSAGKIAANEAAAG</sequence>